<evidence type="ECO:0000256" key="1">
    <source>
        <dbReference type="SAM" id="MobiDB-lite"/>
    </source>
</evidence>
<dbReference type="Proteomes" id="UP000719766">
    <property type="component" value="Unassembled WGS sequence"/>
</dbReference>
<sequence>MDPTSPSPTPTKFNFGWTPSHSTEKPAGPAGQPLNTPGPAAVDSERTPSSPAPTTFNFGWTRSIATEKPPRFQHSRQWSASVGNPSQETHVSAAALTPPQAPAAEHPAKFNFGWKQPPSTTAAVATHVGFDHNNKPFQFGCKVPPAKVGEWTPAPITAAVPQAAPVPMAIPAPNIAAVPEAAPAPESDPYTPKALPNWEGGFPAAKRRKLNPATEKAAIDIVKRLNGDEFDRLAQTMLGSLIRPGDDVRDPMPADVLTATALYYWRSLSFMDCLANEVETAERTAVLPAQWFYSWFALPACHSRRTKDVAGAFNGIPCDLRGCPEGIEPFIGGFKTPPTLATTCLVSQHEPAAHFFLVGKATFGGGEISGSPPVDGASSSSLDGLTPSSPRSLSNSVLQIAILHHTAAVSFRVGFALTLPYALLCGIGMVGTEWPQVCLLHLTIEIFPGLE</sequence>
<evidence type="ECO:0000313" key="2">
    <source>
        <dbReference type="EMBL" id="KAG1792711.1"/>
    </source>
</evidence>
<gene>
    <name evidence="2" type="ORF">HD556DRAFT_1309240</name>
</gene>
<accession>A0A9P7DHB2</accession>
<proteinExistence type="predicted"/>
<feature type="compositionally biased region" description="Polar residues" evidence="1">
    <location>
        <begin position="47"/>
        <end position="64"/>
    </location>
</feature>
<dbReference type="GeneID" id="64594018"/>
<protein>
    <submittedName>
        <fullName evidence="2">Uncharacterized protein</fullName>
    </submittedName>
</protein>
<feature type="compositionally biased region" description="Polar residues" evidence="1">
    <location>
        <begin position="75"/>
        <end position="90"/>
    </location>
</feature>
<dbReference type="AlphaFoldDB" id="A0A9P7DHB2"/>
<dbReference type="RefSeq" id="XP_041159290.1">
    <property type="nucleotide sequence ID" value="XM_041300254.1"/>
</dbReference>
<dbReference type="EMBL" id="JABBWE010000035">
    <property type="protein sequence ID" value="KAG1792711.1"/>
    <property type="molecule type" value="Genomic_DNA"/>
</dbReference>
<evidence type="ECO:0000313" key="3">
    <source>
        <dbReference type="Proteomes" id="UP000719766"/>
    </source>
</evidence>
<keyword evidence="3" id="KW-1185">Reference proteome</keyword>
<reference evidence="2" key="1">
    <citation type="journal article" date="2020" name="New Phytol.">
        <title>Comparative genomics reveals dynamic genome evolution in host specialist ectomycorrhizal fungi.</title>
        <authorList>
            <person name="Lofgren L.A."/>
            <person name="Nguyen N.H."/>
            <person name="Vilgalys R."/>
            <person name="Ruytinx J."/>
            <person name="Liao H.L."/>
            <person name="Branco S."/>
            <person name="Kuo A."/>
            <person name="LaButti K."/>
            <person name="Lipzen A."/>
            <person name="Andreopoulos W."/>
            <person name="Pangilinan J."/>
            <person name="Riley R."/>
            <person name="Hundley H."/>
            <person name="Na H."/>
            <person name="Barry K."/>
            <person name="Grigoriev I.V."/>
            <person name="Stajich J.E."/>
            <person name="Kennedy P.G."/>
        </authorList>
    </citation>
    <scope>NUCLEOTIDE SEQUENCE</scope>
    <source>
        <strain evidence="2">S12</strain>
    </source>
</reference>
<name>A0A9P7DHB2_9AGAM</name>
<feature type="region of interest" description="Disordered" evidence="1">
    <location>
        <begin position="1"/>
        <end position="93"/>
    </location>
</feature>
<comment type="caution">
    <text evidence="2">The sequence shown here is derived from an EMBL/GenBank/DDBJ whole genome shotgun (WGS) entry which is preliminary data.</text>
</comment>
<organism evidence="2 3">
    <name type="scientific">Suillus plorans</name>
    <dbReference type="NCBI Taxonomy" id="116603"/>
    <lineage>
        <taxon>Eukaryota</taxon>
        <taxon>Fungi</taxon>
        <taxon>Dikarya</taxon>
        <taxon>Basidiomycota</taxon>
        <taxon>Agaricomycotina</taxon>
        <taxon>Agaricomycetes</taxon>
        <taxon>Agaricomycetidae</taxon>
        <taxon>Boletales</taxon>
        <taxon>Suillineae</taxon>
        <taxon>Suillaceae</taxon>
        <taxon>Suillus</taxon>
    </lineage>
</organism>